<dbReference type="Gene3D" id="2.40.128.640">
    <property type="match status" value="1"/>
</dbReference>
<sequence length="152" mass="17032">MKKQILTLIMVGLIMASCKDKHAEKQETITPDTEVIHDAHNSQNSLDWSGTYKGVLPCADCEGIEQEITINEDKTFTLKETYLGKTKDNKFTETGTFTWGKDGSIITTISDDKSRTISYIVGERTLTQLDIDNKEITGPLAKNYILKQVEAK</sequence>
<dbReference type="RefSeq" id="WP_035619895.1">
    <property type="nucleotide sequence ID" value="NZ_JBEWQG010000005.1"/>
</dbReference>
<dbReference type="PROSITE" id="PS51257">
    <property type="entry name" value="PROKAR_LIPOPROTEIN"/>
    <property type="match status" value="1"/>
</dbReference>
<dbReference type="Proteomes" id="UP000198424">
    <property type="component" value="Unassembled WGS sequence"/>
</dbReference>
<keyword evidence="4" id="KW-1185">Reference proteome</keyword>
<comment type="caution">
    <text evidence="1">The sequence shown here is derived from an EMBL/GenBank/DDBJ whole genome shotgun (WGS) entry which is preliminary data.</text>
</comment>
<name>A0A086APA3_FLAHY</name>
<dbReference type="OrthoDB" id="5348860at2"/>
<dbReference type="InterPro" id="IPR007298">
    <property type="entry name" value="Cu-R_lipoprotein_NlpE"/>
</dbReference>
<dbReference type="Pfam" id="PF04170">
    <property type="entry name" value="NlpE"/>
    <property type="match status" value="1"/>
</dbReference>
<organism evidence="1 3">
    <name type="scientific">Flavobacterium hydatis</name>
    <name type="common">Cytophaga aquatilis</name>
    <dbReference type="NCBI Taxonomy" id="991"/>
    <lineage>
        <taxon>Bacteria</taxon>
        <taxon>Pseudomonadati</taxon>
        <taxon>Bacteroidota</taxon>
        <taxon>Flavobacteriia</taxon>
        <taxon>Flavobacteriales</taxon>
        <taxon>Flavobacteriaceae</taxon>
        <taxon>Flavobacterium</taxon>
    </lineage>
</organism>
<dbReference type="eggNOG" id="COG3015">
    <property type="taxonomic scope" value="Bacteria"/>
</dbReference>
<protein>
    <submittedName>
        <fullName evidence="2">Copper homeostasis protein</fullName>
    </submittedName>
</protein>
<evidence type="ECO:0000313" key="2">
    <source>
        <dbReference type="EMBL" id="OXA94552.1"/>
    </source>
</evidence>
<dbReference type="AlphaFoldDB" id="A0A086APA3"/>
<accession>A0A086APA3</accession>
<reference evidence="2 4" key="2">
    <citation type="submission" date="2016-11" db="EMBL/GenBank/DDBJ databases">
        <title>Whole genomes of Flavobacteriaceae.</title>
        <authorList>
            <person name="Stine C."/>
            <person name="Li C."/>
            <person name="Tadesse D."/>
        </authorList>
    </citation>
    <scope>NUCLEOTIDE SEQUENCE [LARGE SCALE GENOMIC DNA]</scope>
    <source>
        <strain evidence="2 4">ATCC 29551</strain>
    </source>
</reference>
<proteinExistence type="predicted"/>
<evidence type="ECO:0000313" key="3">
    <source>
        <dbReference type="Proteomes" id="UP000028712"/>
    </source>
</evidence>
<dbReference type="STRING" id="991.IW20_06385"/>
<gene>
    <name evidence="2" type="ORF">B0A62_10170</name>
    <name evidence="1" type="ORF">IW20_06385</name>
</gene>
<evidence type="ECO:0000313" key="1">
    <source>
        <dbReference type="EMBL" id="KFF18517.1"/>
    </source>
</evidence>
<dbReference type="EMBL" id="JPRM01000006">
    <property type="protein sequence ID" value="KFF18517.1"/>
    <property type="molecule type" value="Genomic_DNA"/>
</dbReference>
<evidence type="ECO:0000313" key="4">
    <source>
        <dbReference type="Proteomes" id="UP000198424"/>
    </source>
</evidence>
<dbReference type="Proteomes" id="UP000028712">
    <property type="component" value="Unassembled WGS sequence"/>
</dbReference>
<reference evidence="1 3" key="1">
    <citation type="submission" date="2014-07" db="EMBL/GenBank/DDBJ databases">
        <title>Genome of Flavobacterium hydatis DSM 2063.</title>
        <authorList>
            <person name="Pipes S.E."/>
            <person name="Stropko S.J."/>
            <person name="Newman J.D."/>
        </authorList>
    </citation>
    <scope>NUCLEOTIDE SEQUENCE [LARGE SCALE GENOMIC DNA]</scope>
    <source>
        <strain evidence="1 3">DSM 2063</strain>
    </source>
</reference>
<dbReference type="EMBL" id="MUGY01000009">
    <property type="protein sequence ID" value="OXA94552.1"/>
    <property type="molecule type" value="Genomic_DNA"/>
</dbReference>